<evidence type="ECO:0000259" key="1">
    <source>
        <dbReference type="Pfam" id="PF18257"/>
    </source>
</evidence>
<gene>
    <name evidence="2" type="ORF">NY40_0855</name>
</gene>
<dbReference type="GO" id="GO:0016853">
    <property type="term" value="F:isomerase activity"/>
    <property type="evidence" value="ECO:0007669"/>
    <property type="project" value="UniProtKB-KW"/>
</dbReference>
<sequence>MILRASVLSALLLVGLGAAPKHSVSANDKRMQDNLVSVIEKQTNKKVRILEVKPLKSSQDLKMVVIEDPDTKYNIPLVVSKDGNLVIGLSNIFFSNKSDDVKLVAETNQKIQALNATQQNSAKLNAIFNEIPADYAIELPSTNAENKDKILYIVSDPMCPHCQKELTKLRDHLKENTVRMVVVGWLGVNSAKKAALIQEEMAKARARGASVEDKISILEKIYSTQYDINAQKEPEDLRTKVENITKKIFESGVIKGVPFLYHYKA</sequence>
<proteinExistence type="predicted"/>
<keyword evidence="2" id="KW-0413">Isomerase</keyword>
<dbReference type="Gene3D" id="3.40.30.10">
    <property type="entry name" value="Glutaredoxin"/>
    <property type="match status" value="1"/>
</dbReference>
<dbReference type="Pfam" id="PF18257">
    <property type="entry name" value="DsbG_N"/>
    <property type="match status" value="1"/>
</dbReference>
<protein>
    <submittedName>
        <fullName evidence="2">Disulfide isomerase</fullName>
    </submittedName>
</protein>
<name>A0A060Q0G0_HELPX</name>
<feature type="domain" description="Disulfide isomerase DsbG N-terminal" evidence="1">
    <location>
        <begin position="35"/>
        <end position="124"/>
    </location>
</feature>
<evidence type="ECO:0000313" key="2">
    <source>
        <dbReference type="EMBL" id="BAO97866.1"/>
    </source>
</evidence>
<dbReference type="Gene3D" id="3.10.450.520">
    <property type="match status" value="1"/>
</dbReference>
<organism evidence="2 3">
    <name type="scientific">Helicobacter pylori NY40</name>
    <dbReference type="NCBI Taxonomy" id="1426844"/>
    <lineage>
        <taxon>Bacteria</taxon>
        <taxon>Pseudomonadati</taxon>
        <taxon>Campylobacterota</taxon>
        <taxon>Epsilonproteobacteria</taxon>
        <taxon>Campylobacterales</taxon>
        <taxon>Helicobacteraceae</taxon>
        <taxon>Helicobacter</taxon>
    </lineage>
</organism>
<dbReference type="HOGENOM" id="CLU_098241_0_0_7"/>
<dbReference type="InterPro" id="IPR036249">
    <property type="entry name" value="Thioredoxin-like_sf"/>
</dbReference>
<dbReference type="RefSeq" id="WP_041050700.1">
    <property type="nucleotide sequence ID" value="NZ_AP014523.1"/>
</dbReference>
<accession>A0A060Q0G0</accession>
<dbReference type="Proteomes" id="UP000031662">
    <property type="component" value="Chromosome"/>
</dbReference>
<dbReference type="AlphaFoldDB" id="A0A060Q0G0"/>
<reference evidence="2 3" key="1">
    <citation type="submission" date="2013-11" db="EMBL/GenBank/DDBJ databases">
        <title>Estimation of Helicobacter pylori bacteriophage ecology using H. pylori isolates.</title>
        <authorList>
            <person name="Uchiyama J."/>
            <person name="Takemura-Uchiyama I."/>
            <person name="Ujihara T."/>
            <person name="Matsuzaki S."/>
        </authorList>
    </citation>
    <scope>NUCLEOTIDE SEQUENCE [LARGE SCALE GENOMIC DNA]</scope>
    <source>
        <strain evidence="2 3">NY40</strain>
    </source>
</reference>
<dbReference type="SUPFAM" id="SSF52833">
    <property type="entry name" value="Thioredoxin-like"/>
    <property type="match status" value="1"/>
</dbReference>
<dbReference type="InterPro" id="IPR041556">
    <property type="entry name" value="DsbG_N"/>
</dbReference>
<dbReference type="EMBL" id="AP014523">
    <property type="protein sequence ID" value="BAO97866.1"/>
    <property type="molecule type" value="Genomic_DNA"/>
</dbReference>
<evidence type="ECO:0000313" key="3">
    <source>
        <dbReference type="Proteomes" id="UP000031662"/>
    </source>
</evidence>